<proteinExistence type="predicted"/>
<organism evidence="1 2">
    <name type="scientific">Hypericibacter terrae</name>
    <dbReference type="NCBI Taxonomy" id="2602015"/>
    <lineage>
        <taxon>Bacteria</taxon>
        <taxon>Pseudomonadati</taxon>
        <taxon>Pseudomonadota</taxon>
        <taxon>Alphaproteobacteria</taxon>
        <taxon>Rhodospirillales</taxon>
        <taxon>Dongiaceae</taxon>
        <taxon>Hypericibacter</taxon>
    </lineage>
</organism>
<evidence type="ECO:0000313" key="2">
    <source>
        <dbReference type="Proteomes" id="UP000326202"/>
    </source>
</evidence>
<dbReference type="EMBL" id="CP042906">
    <property type="protein sequence ID" value="QEX15944.1"/>
    <property type="molecule type" value="Genomic_DNA"/>
</dbReference>
<dbReference type="InterPro" id="IPR009922">
    <property type="entry name" value="DUF1457"/>
</dbReference>
<evidence type="ECO:0008006" key="3">
    <source>
        <dbReference type="Google" id="ProtNLM"/>
    </source>
</evidence>
<evidence type="ECO:0000313" key="1">
    <source>
        <dbReference type="EMBL" id="QEX15944.1"/>
    </source>
</evidence>
<name>A0A5J6MEP9_9PROT</name>
<keyword evidence="2" id="KW-1185">Reference proteome</keyword>
<accession>A0A5J6MEP9</accession>
<protein>
    <recommendedName>
        <fullName evidence="3">PAS domain-containing protein</fullName>
    </recommendedName>
</protein>
<gene>
    <name evidence="1" type="ORF">FRZ44_12340</name>
</gene>
<dbReference type="AlphaFoldDB" id="A0A5J6MEP9"/>
<dbReference type="KEGG" id="htq:FRZ44_12340"/>
<dbReference type="OrthoDB" id="7346361at2"/>
<reference evidence="1 2" key="1">
    <citation type="submission" date="2019-08" db="EMBL/GenBank/DDBJ databases">
        <title>Hyperibacter terrae gen. nov., sp. nov. and Hyperibacter viscosus sp. nov., two new members in the family Rhodospirillaceae isolated from the rhizosphere of Hypericum perforatum.</title>
        <authorList>
            <person name="Noviana Z."/>
        </authorList>
    </citation>
    <scope>NUCLEOTIDE SEQUENCE [LARGE SCALE GENOMIC DNA]</scope>
    <source>
        <strain evidence="1 2">R5913</strain>
    </source>
</reference>
<dbReference type="Pfam" id="PF07310">
    <property type="entry name" value="PAS_5"/>
    <property type="match status" value="1"/>
</dbReference>
<sequence>MPTREWLADAICFVDRSEIKSDMVADVEGRWEGLKRGRHSPARQDVDPFIFQAWLPYISIVELQDDPFRVFYRLVGTEVARFGQEDFSYKWLSETDWDPALKAANLEIYRRLRVNRTPLFGLSKIEWEDRDDQVFEWGVFPLSHDGQTVTHCLSVDDFRSIAPRVSPLG</sequence>
<dbReference type="Proteomes" id="UP000326202">
    <property type="component" value="Chromosome"/>
</dbReference>
<dbReference type="RefSeq" id="WP_151176356.1">
    <property type="nucleotide sequence ID" value="NZ_CP042906.1"/>
</dbReference>